<keyword evidence="9" id="KW-1185">Reference proteome</keyword>
<dbReference type="Gramene" id="evm.model.06.409">
    <property type="protein sequence ID" value="cds.evm.model.06.409"/>
    <property type="gene ID" value="evm.TU.06.409"/>
</dbReference>
<evidence type="ECO:0000256" key="4">
    <source>
        <dbReference type="PROSITE-ProRule" id="PRU00325"/>
    </source>
</evidence>
<dbReference type="InterPro" id="IPR006927">
    <property type="entry name" value="DUF639"/>
</dbReference>
<evidence type="ECO:0000256" key="5">
    <source>
        <dbReference type="SAM" id="MobiDB-lite"/>
    </source>
</evidence>
<evidence type="ECO:0000256" key="1">
    <source>
        <dbReference type="ARBA" id="ARBA00022723"/>
    </source>
</evidence>
<dbReference type="Pfam" id="PF04842">
    <property type="entry name" value="DUF639"/>
    <property type="match status" value="1"/>
</dbReference>
<evidence type="ECO:0000313" key="8">
    <source>
        <dbReference type="EnsemblPlants" id="cds.evm.model.06.409"/>
    </source>
</evidence>
<evidence type="ECO:0000256" key="3">
    <source>
        <dbReference type="ARBA" id="ARBA00022833"/>
    </source>
</evidence>
<feature type="region of interest" description="Disordered" evidence="5">
    <location>
        <begin position="10"/>
        <end position="43"/>
    </location>
</feature>
<feature type="transmembrane region" description="Helical" evidence="6">
    <location>
        <begin position="1454"/>
        <end position="1473"/>
    </location>
</feature>
<organism evidence="8 9">
    <name type="scientific">Cannabis sativa</name>
    <name type="common">Hemp</name>
    <name type="synonym">Marijuana</name>
    <dbReference type="NCBI Taxonomy" id="3483"/>
    <lineage>
        <taxon>Eukaryota</taxon>
        <taxon>Viridiplantae</taxon>
        <taxon>Streptophyta</taxon>
        <taxon>Embryophyta</taxon>
        <taxon>Tracheophyta</taxon>
        <taxon>Spermatophyta</taxon>
        <taxon>Magnoliopsida</taxon>
        <taxon>eudicotyledons</taxon>
        <taxon>Gunneridae</taxon>
        <taxon>Pentapetalae</taxon>
        <taxon>rosids</taxon>
        <taxon>fabids</taxon>
        <taxon>Rosales</taxon>
        <taxon>Cannabaceae</taxon>
        <taxon>Cannabis</taxon>
    </lineage>
</organism>
<dbReference type="PANTHER" id="PTHR31860:SF3">
    <property type="entry name" value="PROTEIN, PUTATIVE (DUF639)-RELATED"/>
    <property type="match status" value="1"/>
</dbReference>
<feature type="transmembrane region" description="Helical" evidence="6">
    <location>
        <begin position="1542"/>
        <end position="1570"/>
    </location>
</feature>
<evidence type="ECO:0000256" key="6">
    <source>
        <dbReference type="SAM" id="Phobius"/>
    </source>
</evidence>
<keyword evidence="3" id="KW-0862">Zinc</keyword>
<keyword evidence="2 4" id="KW-0863">Zinc-finger</keyword>
<dbReference type="Pfam" id="PF04434">
    <property type="entry name" value="SWIM"/>
    <property type="match status" value="1"/>
</dbReference>
<dbReference type="Proteomes" id="UP000596661">
    <property type="component" value="Chromosome 6"/>
</dbReference>
<sequence length="1637" mass="184519">MDVDVIDVEGMSHRAMANDGDAEPNASRDSSTAETITVHDDDDGIGEPYLGMEFDSEDAAKFFYDEYAIRVGFHSKAGPSSRSKSDGSIISREFICGRDGVRRQADSCEAMLKVELKGQDKWVVTKFVKEHSHSLVNPNKLHYIRPRRHFVGTAKTVSEAYQGTGAVPSGVMFVSMDGNRSSAEKNSGVRHSPTEFNRSVKNSATMNYAVNPFNRKRTLGRDAQNLLEYFKKMQAENPGFFYAIQLDEENRMTNVFWADARSRTAYSHFGDAVTLDTTYRVNQSRVPFAPFTGVNHHGQTILFGCALLLDESEATFTWLFKTFLTAMNDCPPTSITTDQDRAIQTAVASVFPESRHRISKWHVLREGQEKLAHVCHAHPNFQSELYNCINLTETIEEFESSWNFIIDKYDLRRNDWLLTLYNARDKWVPVYFRDSFFAAISSNLGYDGSFFEGYVNQQTTLPTFFRQYERALESCFEKETEADFDTICNTPVLRTPSPMEKQAANLYTRKIFTKFQEELVETFVYTANKIEGDGAISTFRVAKFEDDNKAYHVTLNYSEMKANCSCQMFEYSGILCRHVLTVFTVSNVLTLPSAYILKRWTRNAKSGAGIDEHSSDSHAHESLTLRYNNLCREAIRYAEEGAIATETYNAAMNALRDGGKKIVIAKKNAAKVAPPCTESYDDRRNSTLTSDSTPLLWPRHDEVLRRFNLNDASAPLQTVADLNLPRMGPVSLHRDDGTPENMVVLPCLKSMTWVMENKNSTPGNRVAVINLKLQDYSRTPSAESEVKFQLSRVSLEPMLRSMAYISEQLSTPANKVAVINLKLQDTETTSGESEVKFQVSKDTLGAMLRSMAYIREQLSNPVRNFSLVTLTYFGFDAVQEKFNAWFQKTQKFLNEVASPLTTSQSRKPVPENSLDDSTMEDIFVAEQTINSRMPQGVLSLAAIVSIEQFSRLNGLTAQKMQKIFKALVPKSVYSDARNLVEYCCFRFLSRDGSAFHPSLKEPAFQRLVFITMLAWENPYCKESANTSEKVSLQGMLVREKAFVRIASAISGVADRSTAHSLYKALAGDEKGISLGLWLTYVRELIKVHEKRKSYQIEEYSHLSEEKVLCIGSNQEQPILKWDNHMAWPGKLTLTDKAIYFEAVGILGHKGTLRIDLSSEGAHVEKAKVGPLDSIRFDSAVSISSTIKSKPLVVEFVDLGGEMRRDVWHALISEVIALHQFIRDYGPEDDDDGSMSYVYGSHKGKKRAITSAINGTARLQALQFMRKLVDDPIKLVQFSYLKFAPYGDVVYQTLAVNYWGGPLVKKLVDSQPVRARSSSEVGESSYHVFDIDGSVYLRKWMRSPSWYSTDSINFWKSNSSREGVVLSKNLVVADITLTAKAAETCRQKCEMVETTQATIDAAMLKGIPSNIDLFKELVLPLTITAKKFEKLRCWEEPHLTVSFLAFTYAVIFRNLLSYVFPTLLIISAASMLSLKGLKEQGRLGRSFGKVTIRDQPPSNTIQKIIAVKDAMRDVENYLQSINVTLLKIRTIILSGQPQVTSEVAFALLAGAIILLTVPFKYVLACLIADLFTRELGFRKEMVKKFRSFLKQRWDMLPVAPVVVLPFESDESRSKPLERGTKDQVKLGKPQSNNNNNTV</sequence>
<reference evidence="8" key="2">
    <citation type="submission" date="2021-03" db="UniProtKB">
        <authorList>
            <consortium name="EnsemblPlants"/>
        </authorList>
    </citation>
    <scope>IDENTIFICATION</scope>
</reference>
<dbReference type="PANTHER" id="PTHR31860">
    <property type="entry name" value="HEAT-INDUCIBLE TRANSCRIPTION REPRESSOR (DUF639)-RELATED"/>
    <property type="match status" value="1"/>
</dbReference>
<dbReference type="InterPro" id="IPR007527">
    <property type="entry name" value="Znf_SWIM"/>
</dbReference>
<evidence type="ECO:0000259" key="7">
    <source>
        <dbReference type="PROSITE" id="PS50966"/>
    </source>
</evidence>
<dbReference type="EMBL" id="UZAU01000563">
    <property type="status" value="NOT_ANNOTATED_CDS"/>
    <property type="molecule type" value="Genomic_DNA"/>
</dbReference>
<evidence type="ECO:0000256" key="2">
    <source>
        <dbReference type="ARBA" id="ARBA00022771"/>
    </source>
</evidence>
<keyword evidence="1" id="KW-0479">Metal-binding</keyword>
<feature type="region of interest" description="Disordered" evidence="5">
    <location>
        <begin position="1611"/>
        <end position="1637"/>
    </location>
</feature>
<feature type="domain" description="SWIM-type" evidence="7">
    <location>
        <begin position="551"/>
        <end position="587"/>
    </location>
</feature>
<dbReference type="PROSITE" id="PS50966">
    <property type="entry name" value="ZF_SWIM"/>
    <property type="match status" value="1"/>
</dbReference>
<dbReference type="GO" id="GO:0008270">
    <property type="term" value="F:zinc ion binding"/>
    <property type="evidence" value="ECO:0007669"/>
    <property type="project" value="UniProtKB-KW"/>
</dbReference>
<name>A0A803PYA2_CANSA</name>
<dbReference type="InterPro" id="IPR004330">
    <property type="entry name" value="FAR1_DNA_bnd_dom"/>
</dbReference>
<feature type="compositionally biased region" description="Polar residues" evidence="5">
    <location>
        <begin position="1628"/>
        <end position="1637"/>
    </location>
</feature>
<dbReference type="InterPro" id="IPR018289">
    <property type="entry name" value="MULE_transposase_dom"/>
</dbReference>
<keyword evidence="6" id="KW-0472">Membrane</keyword>
<accession>A0A803PYA2</accession>
<evidence type="ECO:0000313" key="9">
    <source>
        <dbReference type="Proteomes" id="UP000596661"/>
    </source>
</evidence>
<dbReference type="Pfam" id="PF03101">
    <property type="entry name" value="FAR1"/>
    <property type="match status" value="1"/>
</dbReference>
<keyword evidence="6" id="KW-1133">Transmembrane helix</keyword>
<protein>
    <recommendedName>
        <fullName evidence="7">SWIM-type domain-containing protein</fullName>
    </recommendedName>
</protein>
<dbReference type="SMART" id="SM00575">
    <property type="entry name" value="ZnF_PMZ"/>
    <property type="match status" value="1"/>
</dbReference>
<keyword evidence="6" id="KW-0812">Transmembrane</keyword>
<feature type="compositionally biased region" description="Basic and acidic residues" evidence="5">
    <location>
        <begin position="1611"/>
        <end position="1624"/>
    </location>
</feature>
<reference evidence="8" key="1">
    <citation type="submission" date="2018-11" db="EMBL/GenBank/DDBJ databases">
        <authorList>
            <person name="Grassa J C."/>
        </authorList>
    </citation>
    <scope>NUCLEOTIDE SEQUENCE [LARGE SCALE GENOMIC DNA]</scope>
</reference>
<proteinExistence type="predicted"/>
<dbReference type="InterPro" id="IPR006564">
    <property type="entry name" value="Znf_PMZ"/>
</dbReference>
<dbReference type="EnsemblPlants" id="evm.model.06.409">
    <property type="protein sequence ID" value="cds.evm.model.06.409"/>
    <property type="gene ID" value="evm.TU.06.409"/>
</dbReference>
<dbReference type="Pfam" id="PF10551">
    <property type="entry name" value="MULE"/>
    <property type="match status" value="1"/>
</dbReference>